<reference evidence="2 3" key="1">
    <citation type="submission" date="2020-06" db="EMBL/GenBank/DDBJ databases">
        <authorList>
            <person name="Li R."/>
            <person name="Bekaert M."/>
        </authorList>
    </citation>
    <scope>NUCLEOTIDE SEQUENCE [LARGE SCALE GENOMIC DNA]</scope>
    <source>
        <strain evidence="3">wild</strain>
    </source>
</reference>
<dbReference type="Pfam" id="PF00078">
    <property type="entry name" value="RVT_1"/>
    <property type="match status" value="1"/>
</dbReference>
<protein>
    <recommendedName>
        <fullName evidence="1">Reverse transcriptase domain-containing protein</fullName>
    </recommendedName>
</protein>
<dbReference type="OrthoDB" id="10062389at2759"/>
<sequence>MVIFIAGLKIFYTRSNIAPIQSGVSQGSIQGPTLFLLYINDLPDYQSAVRHFTHDYVLYRQIKNNADANLHQEDLETLEAWENDWLMEFHPNKCPVIHITNNRKPIRQSYNIHGHVLDEIESAKYLTANIHHKLNWNTHTDQVVRKANNTRAFFK</sequence>
<evidence type="ECO:0000313" key="3">
    <source>
        <dbReference type="Proteomes" id="UP000507470"/>
    </source>
</evidence>
<dbReference type="Proteomes" id="UP000507470">
    <property type="component" value="Unassembled WGS sequence"/>
</dbReference>
<feature type="domain" description="Reverse transcriptase" evidence="1">
    <location>
        <begin position="16"/>
        <end position="119"/>
    </location>
</feature>
<organism evidence="2 3">
    <name type="scientific">Mytilus coruscus</name>
    <name type="common">Sea mussel</name>
    <dbReference type="NCBI Taxonomy" id="42192"/>
    <lineage>
        <taxon>Eukaryota</taxon>
        <taxon>Metazoa</taxon>
        <taxon>Spiralia</taxon>
        <taxon>Lophotrochozoa</taxon>
        <taxon>Mollusca</taxon>
        <taxon>Bivalvia</taxon>
        <taxon>Autobranchia</taxon>
        <taxon>Pteriomorphia</taxon>
        <taxon>Mytilida</taxon>
        <taxon>Mytiloidea</taxon>
        <taxon>Mytilidae</taxon>
        <taxon>Mytilinae</taxon>
        <taxon>Mytilus</taxon>
    </lineage>
</organism>
<accession>A0A6J8CSM9</accession>
<keyword evidence="3" id="KW-1185">Reference proteome</keyword>
<evidence type="ECO:0000259" key="1">
    <source>
        <dbReference type="Pfam" id="PF00078"/>
    </source>
</evidence>
<dbReference type="AlphaFoldDB" id="A0A6J8CSM9"/>
<proteinExistence type="predicted"/>
<name>A0A6J8CSM9_MYTCO</name>
<dbReference type="EMBL" id="CACVKT020005969">
    <property type="protein sequence ID" value="CAC5398781.1"/>
    <property type="molecule type" value="Genomic_DNA"/>
</dbReference>
<dbReference type="InterPro" id="IPR000477">
    <property type="entry name" value="RT_dom"/>
</dbReference>
<evidence type="ECO:0000313" key="2">
    <source>
        <dbReference type="EMBL" id="CAC5398781.1"/>
    </source>
</evidence>
<gene>
    <name evidence="2" type="ORF">MCOR_33121</name>
</gene>
<dbReference type="PANTHER" id="PTHR33332">
    <property type="entry name" value="REVERSE TRANSCRIPTASE DOMAIN-CONTAINING PROTEIN"/>
    <property type="match status" value="1"/>
</dbReference>